<dbReference type="FunFam" id="1.10.10.10:FF:000001">
    <property type="entry name" value="LysR family transcriptional regulator"/>
    <property type="match status" value="1"/>
</dbReference>
<evidence type="ECO:0000256" key="3">
    <source>
        <dbReference type="ARBA" id="ARBA00023125"/>
    </source>
</evidence>
<name>A0A1G7US18_9PROT</name>
<evidence type="ECO:0000256" key="4">
    <source>
        <dbReference type="ARBA" id="ARBA00023163"/>
    </source>
</evidence>
<evidence type="ECO:0000256" key="2">
    <source>
        <dbReference type="ARBA" id="ARBA00023015"/>
    </source>
</evidence>
<dbReference type="InterPro" id="IPR005119">
    <property type="entry name" value="LysR_subst-bd"/>
</dbReference>
<gene>
    <name evidence="8" type="ORF">SAMN05421742_101416</name>
</gene>
<reference evidence="9" key="1">
    <citation type="submission" date="2016-10" db="EMBL/GenBank/DDBJ databases">
        <authorList>
            <person name="Varghese N."/>
            <person name="Submissions S."/>
        </authorList>
    </citation>
    <scope>NUCLEOTIDE SEQUENCE [LARGE SCALE GENOMIC DNA]</scope>
    <source>
        <strain evidence="9">930I</strain>
    </source>
</reference>
<dbReference type="Gene3D" id="3.40.190.290">
    <property type="match status" value="1"/>
</dbReference>
<dbReference type="Proteomes" id="UP000217076">
    <property type="component" value="Unassembled WGS sequence"/>
</dbReference>
<proteinExistence type="inferred from homology"/>
<feature type="domain" description="HTH lysR-type" evidence="7">
    <location>
        <begin position="1"/>
        <end position="60"/>
    </location>
</feature>
<dbReference type="PANTHER" id="PTHR30126:SF5">
    <property type="entry name" value="HTH-TYPE TRANSCRIPTIONAL ACTIVATOR CMPR"/>
    <property type="match status" value="1"/>
</dbReference>
<dbReference type="Pfam" id="PF00126">
    <property type="entry name" value="HTH_1"/>
    <property type="match status" value="1"/>
</dbReference>
<dbReference type="SUPFAM" id="SSF53850">
    <property type="entry name" value="Periplasmic binding protein-like II"/>
    <property type="match status" value="1"/>
</dbReference>
<keyword evidence="2" id="KW-0805">Transcription regulation</keyword>
<evidence type="ECO:0000256" key="1">
    <source>
        <dbReference type="ARBA" id="ARBA00009437"/>
    </source>
</evidence>
<dbReference type="PRINTS" id="PR00039">
    <property type="entry name" value="HTHLYSR"/>
</dbReference>
<keyword evidence="4" id="KW-0804">Transcription</keyword>
<protein>
    <recommendedName>
        <fullName evidence="5">HTH-type transcriptional regulator CbbR</fullName>
    </recommendedName>
    <alternativeName>
        <fullName evidence="6">RuBisCO operon transcriptional regulator</fullName>
    </alternativeName>
</protein>
<comment type="similarity">
    <text evidence="1">Belongs to the LysR transcriptional regulatory family.</text>
</comment>
<keyword evidence="3 8" id="KW-0238">DNA-binding</keyword>
<dbReference type="InterPro" id="IPR036388">
    <property type="entry name" value="WH-like_DNA-bd_sf"/>
</dbReference>
<keyword evidence="9" id="KW-1185">Reference proteome</keyword>
<dbReference type="EMBL" id="FNCV01000001">
    <property type="protein sequence ID" value="SDG50313.1"/>
    <property type="molecule type" value="Genomic_DNA"/>
</dbReference>
<evidence type="ECO:0000313" key="9">
    <source>
        <dbReference type="Proteomes" id="UP000217076"/>
    </source>
</evidence>
<evidence type="ECO:0000313" key="8">
    <source>
        <dbReference type="EMBL" id="SDG50313.1"/>
    </source>
</evidence>
<evidence type="ECO:0000256" key="5">
    <source>
        <dbReference type="ARBA" id="ARBA00039279"/>
    </source>
</evidence>
<organism evidence="8 9">
    <name type="scientific">Roseospirillum parvum</name>
    <dbReference type="NCBI Taxonomy" id="83401"/>
    <lineage>
        <taxon>Bacteria</taxon>
        <taxon>Pseudomonadati</taxon>
        <taxon>Pseudomonadota</taxon>
        <taxon>Alphaproteobacteria</taxon>
        <taxon>Rhodospirillales</taxon>
        <taxon>Rhodospirillaceae</taxon>
        <taxon>Roseospirillum</taxon>
    </lineage>
</organism>
<dbReference type="PROSITE" id="PS50931">
    <property type="entry name" value="HTH_LYSR"/>
    <property type="match status" value="1"/>
</dbReference>
<dbReference type="GO" id="GO:0000976">
    <property type="term" value="F:transcription cis-regulatory region binding"/>
    <property type="evidence" value="ECO:0007669"/>
    <property type="project" value="TreeGrafter"/>
</dbReference>
<dbReference type="GO" id="GO:0003700">
    <property type="term" value="F:DNA-binding transcription factor activity"/>
    <property type="evidence" value="ECO:0007669"/>
    <property type="project" value="InterPro"/>
</dbReference>
<dbReference type="PANTHER" id="PTHR30126">
    <property type="entry name" value="HTH-TYPE TRANSCRIPTIONAL REGULATOR"/>
    <property type="match status" value="1"/>
</dbReference>
<accession>A0A1G7US18</accession>
<evidence type="ECO:0000259" key="7">
    <source>
        <dbReference type="PROSITE" id="PS50931"/>
    </source>
</evidence>
<dbReference type="InterPro" id="IPR036390">
    <property type="entry name" value="WH_DNA-bd_sf"/>
</dbReference>
<dbReference type="Gene3D" id="1.10.10.10">
    <property type="entry name" value="Winged helix-like DNA-binding domain superfamily/Winged helix DNA-binding domain"/>
    <property type="match status" value="1"/>
</dbReference>
<dbReference type="CDD" id="cd08419">
    <property type="entry name" value="PBP2_CbbR_RubisCO_like"/>
    <property type="match status" value="1"/>
</dbReference>
<dbReference type="Pfam" id="PF03466">
    <property type="entry name" value="LysR_substrate"/>
    <property type="match status" value="1"/>
</dbReference>
<sequence>MHATLQQLRLFEAVARLGSVTRAAAEVHLTQPAVSIQVKRLEAQVGMPLLESVGRTLRPTPAGHEVLAAGRDILGRMESLEAALDGLRGDVAGPLRVAAVTTAKYFMPHLMGAFLKRHPKVRPVLSVINRANLLERLAGQQDDLFITGRVPGALPVAADPFLDNVIVPVARPDHRLVGRAQVPMAELAAERILKRELGSGTRSAVEQAFEAEGLRPPPFMELGSDEAIKQAVMAGLGIACLSTHCIAAEVAAGRLVALDVAGFPLVRQWFAVRRAGRALPGTASAFLDFLRDEGAAVLGGKARPPA</sequence>
<dbReference type="AlphaFoldDB" id="A0A1G7US18"/>
<dbReference type="SUPFAM" id="SSF46785">
    <property type="entry name" value="Winged helix' DNA-binding domain"/>
    <property type="match status" value="1"/>
</dbReference>
<evidence type="ECO:0000256" key="6">
    <source>
        <dbReference type="ARBA" id="ARBA00043141"/>
    </source>
</evidence>
<dbReference type="STRING" id="83401.SAMN05421742_101416"/>
<dbReference type="InterPro" id="IPR000847">
    <property type="entry name" value="LysR_HTH_N"/>
</dbReference>